<dbReference type="InterPro" id="IPR055123">
    <property type="entry name" value="SpnB-like_Rossmann"/>
</dbReference>
<dbReference type="InterPro" id="IPR049551">
    <property type="entry name" value="PKS_DH_C"/>
</dbReference>
<evidence type="ECO:0000256" key="2">
    <source>
        <dbReference type="ARBA" id="ARBA00022553"/>
    </source>
</evidence>
<feature type="active site" description="Proton donor; for dehydratase activity" evidence="4">
    <location>
        <position position="405"/>
    </location>
</feature>
<dbReference type="PANTHER" id="PTHR43775">
    <property type="entry name" value="FATTY ACID SYNTHASE"/>
    <property type="match status" value="1"/>
</dbReference>
<dbReference type="InterPro" id="IPR014043">
    <property type="entry name" value="Acyl_transferase_dom"/>
</dbReference>
<dbReference type="InterPro" id="IPR036736">
    <property type="entry name" value="ACP-like_sf"/>
</dbReference>
<dbReference type="Pfam" id="PF00550">
    <property type="entry name" value="PP-binding"/>
    <property type="match status" value="1"/>
</dbReference>
<feature type="region of interest" description="C-terminal hotdog fold" evidence="4">
    <location>
        <begin position="346"/>
        <end position="480"/>
    </location>
</feature>
<dbReference type="Pfam" id="PF21089">
    <property type="entry name" value="PKS_DH_N"/>
    <property type="match status" value="1"/>
</dbReference>
<sequence length="1099" mass="113045">VGVGAVNGPTSVVLSGAEAAVEEVAAHFRGLGRKTKRLSVSHAFHSPLMAPMLDEFRTVVAGLSFTASDAAVASTVTGELTTAAVWADPGYWVEHVKAGVRFADAVAASGVTTFVEIGPDAILTALTGQVLEEATAVPLARRDRDAALTFTAGLGSLWARGITVDFSALIAGGKRVDLPTYAFQHERYWLEPARRTAGDVASVGQTATNHPLLGAVVALADEDRLLFTGRIGLDTHPWLADHAVGGTVIVPGAALVDLVLRAGEETQSRLLEELTLQAPLVLPPTGAVQVQVSVGAADAAGRRAVTVHSRTDAHLDGQGWTTHATGVLADGQPPQFQLTEWPPVGAEVVSVDELYDGLAAVGLEYGPVFRGVRAAWRRGGEVFTEVGLPAGVVVDGFGLHPALWDAALHGVGLLSGGVERAELPFVFSGVGLSATGAVALRVRLVSSASGVVLELADAVGAPVASVSGLALRPVDVGSLGGSGVVEPLYRVEWSPVAVDRVGPAGTWALVGAAPLPDLGIAATGYDSLAALAAADAVPDYVVAVTPTGTADDEVGTAHQVTTQTLELLQSWLADERFDTSILVVLTRSGVVLGHTAVAGLVRSAQAEHPGRFVLVDVDEPEDRLAMVCSAVALGEPEVVVRAGQVSVPRLARAAAAGGDADDVWRGDTGTVLVTGGTSGLGALVARHLVASRGVRRLVLVSRRGVEAPGAVDLRDELVAAGAEVRVVACDVSDRAGLAAVVAGIDGLSGVVHAAGVLDDGVIDALTAERVAGVFGPKVDAAWHLHELTRDVDLSAFVLFSSAAGVLGNAGQGNYAAANSFLDGLARYRVGLGLPAVSLAWGLWQQETGMGAELAADDAQRMSRSGVQALTPETGLALLDEAVSQPDPVLVPVALDLKTIGQGEVPALLSRLVRATPRKAAQAAAGTPDLAATLAALPAADQERTLLDLVRQQVAAVLGYADVAQVGTDRAFKELGFDSLTAVEFRNAVQSATGLRLPATLIFDYANPRALAAYLRTEIVPAVADDLESRLRAALNLVPLARLKDAGLLDSLLDLTGLREEASATTDEGDEGESIDEMDADALIQLALGSDSPTDDSVRI</sequence>
<feature type="active site" description="Proton acceptor; for dehydratase activity" evidence="4">
    <location>
        <position position="242"/>
    </location>
</feature>
<dbReference type="InterPro" id="IPR042104">
    <property type="entry name" value="PKS_dehydratase_sf"/>
</dbReference>
<feature type="domain" description="PKS/mFAS DH" evidence="6">
    <location>
        <begin position="210"/>
        <end position="480"/>
    </location>
</feature>
<evidence type="ECO:0000313" key="7">
    <source>
        <dbReference type="EMBL" id="MBO4208147.1"/>
    </source>
</evidence>
<dbReference type="InterPro" id="IPR013968">
    <property type="entry name" value="PKS_KR"/>
</dbReference>
<dbReference type="InterPro" id="IPR049900">
    <property type="entry name" value="PKS_mFAS_DH"/>
</dbReference>
<dbReference type="EMBL" id="WVUH01000172">
    <property type="protein sequence ID" value="MBO4208147.1"/>
    <property type="molecule type" value="Genomic_DNA"/>
</dbReference>
<dbReference type="InterPro" id="IPR020807">
    <property type="entry name" value="PKS_DH"/>
</dbReference>
<dbReference type="PROSITE" id="PS50075">
    <property type="entry name" value="CARRIER"/>
    <property type="match status" value="1"/>
</dbReference>
<dbReference type="SMART" id="SM01294">
    <property type="entry name" value="PKS_PP_betabranch"/>
    <property type="match status" value="1"/>
</dbReference>
<dbReference type="InterPro" id="IPR050091">
    <property type="entry name" value="PKS_NRPS_Biosynth_Enz"/>
</dbReference>
<dbReference type="SUPFAM" id="SSF47336">
    <property type="entry name" value="ACP-like"/>
    <property type="match status" value="1"/>
</dbReference>
<dbReference type="InterPro" id="IPR049552">
    <property type="entry name" value="PKS_DH_N"/>
</dbReference>
<dbReference type="Pfam" id="PF08659">
    <property type="entry name" value="KR"/>
    <property type="match status" value="1"/>
</dbReference>
<dbReference type="InterPro" id="IPR001227">
    <property type="entry name" value="Ac_transferase_dom_sf"/>
</dbReference>
<accession>A0ABS3VUC2</accession>
<dbReference type="SMART" id="SM00826">
    <property type="entry name" value="PKS_DH"/>
    <property type="match status" value="1"/>
</dbReference>
<dbReference type="SMART" id="SM00823">
    <property type="entry name" value="PKS_PP"/>
    <property type="match status" value="1"/>
</dbReference>
<evidence type="ECO:0000313" key="8">
    <source>
        <dbReference type="Proteomes" id="UP000823521"/>
    </source>
</evidence>
<dbReference type="CDD" id="cd08956">
    <property type="entry name" value="KR_3_FAS_SDR_x"/>
    <property type="match status" value="1"/>
</dbReference>
<dbReference type="SMART" id="SM00822">
    <property type="entry name" value="PKS_KR"/>
    <property type="match status" value="1"/>
</dbReference>
<proteinExistence type="predicted"/>
<dbReference type="Gene3D" id="3.40.50.720">
    <property type="entry name" value="NAD(P)-binding Rossmann-like Domain"/>
    <property type="match status" value="1"/>
</dbReference>
<evidence type="ECO:0000259" key="5">
    <source>
        <dbReference type="PROSITE" id="PS50075"/>
    </source>
</evidence>
<dbReference type="Gene3D" id="1.10.1200.10">
    <property type="entry name" value="ACP-like"/>
    <property type="match status" value="1"/>
</dbReference>
<evidence type="ECO:0000256" key="1">
    <source>
        <dbReference type="ARBA" id="ARBA00022450"/>
    </source>
</evidence>
<feature type="region of interest" description="N-terminal hotdog fold" evidence="4">
    <location>
        <begin position="210"/>
        <end position="335"/>
    </location>
</feature>
<evidence type="ECO:0000256" key="3">
    <source>
        <dbReference type="ARBA" id="ARBA00022679"/>
    </source>
</evidence>
<keyword evidence="3" id="KW-0808">Transferase</keyword>
<dbReference type="SUPFAM" id="SSF52151">
    <property type="entry name" value="FabD/lysophospholipase-like"/>
    <property type="match status" value="1"/>
</dbReference>
<dbReference type="Gene3D" id="3.40.366.10">
    <property type="entry name" value="Malonyl-Coenzyme A Acyl Carrier Protein, domain 2"/>
    <property type="match status" value="1"/>
</dbReference>
<dbReference type="Pfam" id="PF22953">
    <property type="entry name" value="SpnB_Rossmann"/>
    <property type="match status" value="1"/>
</dbReference>
<feature type="domain" description="Carrier" evidence="5">
    <location>
        <begin position="943"/>
        <end position="1018"/>
    </location>
</feature>
<dbReference type="Proteomes" id="UP000823521">
    <property type="component" value="Unassembled WGS sequence"/>
</dbReference>
<dbReference type="Gene3D" id="3.30.70.3290">
    <property type="match status" value="1"/>
</dbReference>
<evidence type="ECO:0000259" key="6">
    <source>
        <dbReference type="PROSITE" id="PS52019"/>
    </source>
</evidence>
<keyword evidence="8" id="KW-1185">Reference proteome</keyword>
<dbReference type="InterPro" id="IPR020806">
    <property type="entry name" value="PKS_PP-bd"/>
</dbReference>
<dbReference type="Gene3D" id="3.10.129.110">
    <property type="entry name" value="Polyketide synthase dehydratase"/>
    <property type="match status" value="1"/>
</dbReference>
<dbReference type="SUPFAM" id="SSF51735">
    <property type="entry name" value="NAD(P)-binding Rossmann-fold domains"/>
    <property type="match status" value="2"/>
</dbReference>
<feature type="non-terminal residue" evidence="7">
    <location>
        <position position="1"/>
    </location>
</feature>
<dbReference type="Pfam" id="PF14765">
    <property type="entry name" value="PS-DH"/>
    <property type="match status" value="1"/>
</dbReference>
<name>A0ABS3VUC2_MICEH</name>
<dbReference type="InterPro" id="IPR036291">
    <property type="entry name" value="NAD(P)-bd_dom_sf"/>
</dbReference>
<dbReference type="Pfam" id="PF00698">
    <property type="entry name" value="Acyl_transf_1"/>
    <property type="match status" value="1"/>
</dbReference>
<dbReference type="SMART" id="SM00827">
    <property type="entry name" value="PKS_AT"/>
    <property type="match status" value="1"/>
</dbReference>
<dbReference type="InterPro" id="IPR009081">
    <property type="entry name" value="PP-bd_ACP"/>
</dbReference>
<comment type="caution">
    <text evidence="7">The sequence shown here is derived from an EMBL/GenBank/DDBJ whole genome shotgun (WGS) entry which is preliminary data.</text>
</comment>
<reference evidence="7 8" key="1">
    <citation type="submission" date="2019-12" db="EMBL/GenBank/DDBJ databases">
        <title>Whole genome sequencing of endophytic Actinobacterium Micromonospora sp. MPMI6T.</title>
        <authorList>
            <person name="Evv R."/>
            <person name="Podile A.R."/>
        </authorList>
    </citation>
    <scope>NUCLEOTIDE SEQUENCE [LARGE SCALE GENOMIC DNA]</scope>
    <source>
        <strain evidence="7 8">MPMI6</strain>
    </source>
</reference>
<dbReference type="InterPro" id="IPR057326">
    <property type="entry name" value="KR_dom"/>
</dbReference>
<evidence type="ECO:0000256" key="4">
    <source>
        <dbReference type="PROSITE-ProRule" id="PRU01363"/>
    </source>
</evidence>
<gene>
    <name evidence="7" type="ORF">GSF22_19360</name>
</gene>
<organism evidence="7 8">
    <name type="scientific">Micromonospora echinofusca</name>
    <dbReference type="NCBI Taxonomy" id="47858"/>
    <lineage>
        <taxon>Bacteria</taxon>
        <taxon>Bacillati</taxon>
        <taxon>Actinomycetota</taxon>
        <taxon>Actinomycetes</taxon>
        <taxon>Micromonosporales</taxon>
        <taxon>Micromonosporaceae</taxon>
        <taxon>Micromonospora</taxon>
    </lineage>
</organism>
<dbReference type="PROSITE" id="PS52019">
    <property type="entry name" value="PKS_MFAS_DH"/>
    <property type="match status" value="1"/>
</dbReference>
<protein>
    <submittedName>
        <fullName evidence="7">SDR family NAD(P)-dependent oxidoreductase</fullName>
    </submittedName>
</protein>
<dbReference type="RefSeq" id="WP_208815112.1">
    <property type="nucleotide sequence ID" value="NZ_WVUH01000172.1"/>
</dbReference>
<dbReference type="InterPro" id="IPR016035">
    <property type="entry name" value="Acyl_Trfase/lysoPLipase"/>
</dbReference>
<dbReference type="PANTHER" id="PTHR43775:SF51">
    <property type="entry name" value="INACTIVE PHENOLPHTHIOCEROL SYNTHESIS POLYKETIDE SYNTHASE TYPE I PKS1-RELATED"/>
    <property type="match status" value="1"/>
</dbReference>
<keyword evidence="1" id="KW-0596">Phosphopantetheine</keyword>
<keyword evidence="2" id="KW-0597">Phosphoprotein</keyword>